<dbReference type="GO" id="GO:0005525">
    <property type="term" value="F:GTP binding"/>
    <property type="evidence" value="ECO:0007669"/>
    <property type="project" value="InterPro"/>
</dbReference>
<dbReference type="AlphaFoldDB" id="A0A0F9M3S6"/>
<dbReference type="CDD" id="cd00154">
    <property type="entry name" value="Rab"/>
    <property type="match status" value="1"/>
</dbReference>
<feature type="non-terminal residue" evidence="2">
    <location>
        <position position="349"/>
    </location>
</feature>
<evidence type="ECO:0000313" key="2">
    <source>
        <dbReference type="EMBL" id="KKN02050.1"/>
    </source>
</evidence>
<dbReference type="PANTHER" id="PTHR47978">
    <property type="match status" value="1"/>
</dbReference>
<dbReference type="SMART" id="SM00173">
    <property type="entry name" value="RAS"/>
    <property type="match status" value="1"/>
</dbReference>
<evidence type="ECO:0008006" key="3">
    <source>
        <dbReference type="Google" id="ProtNLM"/>
    </source>
</evidence>
<dbReference type="PROSITE" id="PS51420">
    <property type="entry name" value="RHO"/>
    <property type="match status" value="1"/>
</dbReference>
<gene>
    <name evidence="2" type="ORF">LCGC14_1121640</name>
</gene>
<dbReference type="GO" id="GO:0003924">
    <property type="term" value="F:GTPase activity"/>
    <property type="evidence" value="ECO:0007669"/>
    <property type="project" value="InterPro"/>
</dbReference>
<keyword evidence="1" id="KW-0547">Nucleotide-binding</keyword>
<dbReference type="SUPFAM" id="SSF103196">
    <property type="entry name" value="Roadblock/LC7 domain"/>
    <property type="match status" value="1"/>
</dbReference>
<dbReference type="PROSITE" id="PS51419">
    <property type="entry name" value="RAB"/>
    <property type="match status" value="1"/>
</dbReference>
<protein>
    <recommendedName>
        <fullName evidence="3">GTP-binding protein</fullName>
    </recommendedName>
</protein>
<dbReference type="SMART" id="SM00174">
    <property type="entry name" value="RHO"/>
    <property type="match status" value="1"/>
</dbReference>
<comment type="caution">
    <text evidence="2">The sequence shown here is derived from an EMBL/GenBank/DDBJ whole genome shotgun (WGS) entry which is preliminary data.</text>
</comment>
<dbReference type="EMBL" id="LAZR01005188">
    <property type="protein sequence ID" value="KKN02050.1"/>
    <property type="molecule type" value="Genomic_DNA"/>
</dbReference>
<dbReference type="NCBIfam" id="TIGR00231">
    <property type="entry name" value="small_GTP"/>
    <property type="match status" value="1"/>
</dbReference>
<accession>A0A0F9M3S6</accession>
<dbReference type="SMART" id="SM00175">
    <property type="entry name" value="RAB"/>
    <property type="match status" value="1"/>
</dbReference>
<dbReference type="InterPro" id="IPR005225">
    <property type="entry name" value="Small_GTP-bd"/>
</dbReference>
<proteinExistence type="predicted"/>
<evidence type="ECO:0000256" key="1">
    <source>
        <dbReference type="ARBA" id="ARBA00022741"/>
    </source>
</evidence>
<sequence length="349" mass="40581">MFQRGILSLQKNKLFRDLFTKFLEINKEVESVIVSDSEGLIIAGEMRKDVDMELVSVLTSIINPILERMRNEFDFKKFGNASFDTEDHRLLFISIDEEIILSLILESMASTEKLAPYGFFLAEKTAQILTADEDDEIQISVPNFEYEAKNVQRLKNQLYQMDIGTKGEYRFKFVILGEHEVGKTSIIRQFVEKTFIESYRATIGLNILSHTFDFYGSEIGVVLYDLGAQKYFKRFRKTYYLGAQAAFIVFDVTKRTSFDNVINWYQELRNFVPDEDVPIVIVGNKTDLKEERQVYYQEGVRLAKVLSENEKIKLSYIETSALTGENVEDAFNLISYHYVMKSKEIEDQR</sequence>
<organism evidence="2">
    <name type="scientific">marine sediment metagenome</name>
    <dbReference type="NCBI Taxonomy" id="412755"/>
    <lineage>
        <taxon>unclassified sequences</taxon>
        <taxon>metagenomes</taxon>
        <taxon>ecological metagenomes</taxon>
    </lineage>
</organism>
<dbReference type="Gene3D" id="3.40.50.300">
    <property type="entry name" value="P-loop containing nucleotide triphosphate hydrolases"/>
    <property type="match status" value="1"/>
</dbReference>
<dbReference type="PROSITE" id="PS51421">
    <property type="entry name" value="RAS"/>
    <property type="match status" value="1"/>
</dbReference>
<reference evidence="2" key="1">
    <citation type="journal article" date="2015" name="Nature">
        <title>Complex archaea that bridge the gap between prokaryotes and eukaryotes.</title>
        <authorList>
            <person name="Spang A."/>
            <person name="Saw J.H."/>
            <person name="Jorgensen S.L."/>
            <person name="Zaremba-Niedzwiedzka K."/>
            <person name="Martijn J."/>
            <person name="Lind A.E."/>
            <person name="van Eijk R."/>
            <person name="Schleper C."/>
            <person name="Guy L."/>
            <person name="Ettema T.J."/>
        </authorList>
    </citation>
    <scope>NUCLEOTIDE SEQUENCE</scope>
</reference>
<dbReference type="SMART" id="SM00176">
    <property type="entry name" value="RAN"/>
    <property type="match status" value="1"/>
</dbReference>
<dbReference type="InterPro" id="IPR027417">
    <property type="entry name" value="P-loop_NTPase"/>
</dbReference>
<dbReference type="Gene3D" id="3.30.450.30">
    <property type="entry name" value="Dynein light chain 2a, cytoplasmic"/>
    <property type="match status" value="1"/>
</dbReference>
<dbReference type="SUPFAM" id="SSF52540">
    <property type="entry name" value="P-loop containing nucleoside triphosphate hydrolases"/>
    <property type="match status" value="1"/>
</dbReference>
<name>A0A0F9M3S6_9ZZZZ</name>
<dbReference type="FunFam" id="3.40.50.300:FF:001447">
    <property type="entry name" value="Ras-related protein Rab-1B"/>
    <property type="match status" value="1"/>
</dbReference>
<dbReference type="InterPro" id="IPR001806">
    <property type="entry name" value="Small_GTPase"/>
</dbReference>
<dbReference type="Pfam" id="PF00071">
    <property type="entry name" value="Ras"/>
    <property type="match status" value="1"/>
</dbReference>
<dbReference type="PRINTS" id="PR00449">
    <property type="entry name" value="RASTRNSFRMNG"/>
</dbReference>